<sequence>MKTPDKVKKDYETWFADTFCELCEYDDGAEVLQHCMNHAIANLTSWHLKELQSLSDMQSITEKTFSKQNDAPD</sequence>
<reference evidence="1" key="1">
    <citation type="submission" date="2019-04" db="EMBL/GenBank/DDBJ databases">
        <title>Genomic and proteomic characterization of cyanophage S-SCSM1 provides new insights into understanding the viral gene diversity and phage-host interactions.</title>
        <authorList>
            <person name="Wang Q."/>
            <person name="Xu Y."/>
            <person name="Jiao N."/>
            <person name="Zhang R."/>
        </authorList>
    </citation>
    <scope>NUCLEOTIDE SEQUENCE [LARGE SCALE GENOMIC DNA]</scope>
</reference>
<accession>A0A6M2ZI87</accession>
<gene>
    <name evidence="1" type="ORF">SSCSM1_255</name>
</gene>
<organism evidence="1 2">
    <name type="scientific">Synechococcus phage S-SCSM1</name>
    <dbReference type="NCBI Taxonomy" id="2588487"/>
    <lineage>
        <taxon>Viruses</taxon>
        <taxon>Duplodnaviria</taxon>
        <taxon>Heunggongvirae</taxon>
        <taxon>Uroviricota</taxon>
        <taxon>Caudoviricetes</taxon>
        <taxon>Pantevenvirales</taxon>
        <taxon>Kyanoviridae</taxon>
        <taxon>Zhoulongquanvirus</taxon>
        <taxon>Zhoulongquanvirus esscess</taxon>
    </lineage>
</organism>
<name>A0A6M2ZI87_9CAUD</name>
<keyword evidence="2" id="KW-1185">Reference proteome</keyword>
<dbReference type="Proteomes" id="UP000515683">
    <property type="component" value="Segment"/>
</dbReference>
<evidence type="ECO:0000313" key="1">
    <source>
        <dbReference type="EMBL" id="QFG06519.1"/>
    </source>
</evidence>
<dbReference type="EMBL" id="MK867354">
    <property type="protein sequence ID" value="QFG06519.1"/>
    <property type="molecule type" value="Genomic_DNA"/>
</dbReference>
<protein>
    <submittedName>
        <fullName evidence="1">Uncharacterized protein</fullName>
    </submittedName>
</protein>
<proteinExistence type="predicted"/>
<evidence type="ECO:0000313" key="2">
    <source>
        <dbReference type="Proteomes" id="UP000515683"/>
    </source>
</evidence>